<evidence type="ECO:0000313" key="5">
    <source>
        <dbReference type="EMBL" id="KAK4033248.1"/>
    </source>
</evidence>
<proteinExistence type="inferred from homology"/>
<keyword evidence="6" id="KW-1185">Reference proteome</keyword>
<comment type="caution">
    <text evidence="5">The sequence shown here is derived from an EMBL/GenBank/DDBJ whole genome shotgun (WGS) entry which is preliminary data.</text>
</comment>
<evidence type="ECO:0000256" key="2">
    <source>
        <dbReference type="ARBA" id="ARBA00022801"/>
    </source>
</evidence>
<dbReference type="SUPFAM" id="SSF53474">
    <property type="entry name" value="alpha/beta-Hydrolases"/>
    <property type="match status" value="1"/>
</dbReference>
<evidence type="ECO:0000256" key="3">
    <source>
        <dbReference type="RuleBase" id="RU361235"/>
    </source>
</evidence>
<feature type="chain" id="PRO_5042661402" description="Carboxylic ester hydrolase" evidence="3">
    <location>
        <begin position="18"/>
        <end position="533"/>
    </location>
</feature>
<dbReference type="GO" id="GO:0052689">
    <property type="term" value="F:carboxylic ester hydrolase activity"/>
    <property type="evidence" value="ECO:0007669"/>
    <property type="project" value="TreeGrafter"/>
</dbReference>
<dbReference type="InterPro" id="IPR050654">
    <property type="entry name" value="AChE-related_enzymes"/>
</dbReference>
<dbReference type="EC" id="3.1.1.-" evidence="3"/>
<evidence type="ECO:0000256" key="1">
    <source>
        <dbReference type="ARBA" id="ARBA00005964"/>
    </source>
</evidence>
<sequence length="533" mass="56858">MKSAIYLTPFLLCVAAARNTRQPTAVVNAGTVVGVATSLPSSTVTVNKFLGIPYAEPPVGSRRFLPPTPVAAFNEQPFNASQWGSICHQQNSGTDNVARESEDCLTLNVYTPARCSGTGRPVLVWIHGGNLQSGTPAQLAFDGTSFASNHDILVVTLNYRLNVFGFPNSPALALTQTNLGFLDQRLALDWVQKNIHAFGGDPAKVTIAGESSGASSVDRLVNTFAPPLKPPFRAAAESSGQATVSGVARDSGPASWAALVAALSCKGDSPAAELACVQAADAVAIRSVVNELNIDFSPVNDRVTQVEVPYLDARAAGHAAQVPLLIATSAQEGNFLAVVYGLDIATFSEAQLLDFLRVTTGGNETLVEAFYGLVQSIRQTDGLSLFHAAAQAYTELVYQCPAKLVSRATAQSGLPAWRYYNNVSFPNIQLPGYPDLGVFHTSDLSLIWGTYPAENATLREAEVSERMQAAWAGFIKDPWHAGPGWDRVDDQGRNVACFGCGSGTEVTLIDEQKVDGRCPFYEGTYQTVKTPYF</sequence>
<dbReference type="AlphaFoldDB" id="A0AAN6PAI2"/>
<dbReference type="InterPro" id="IPR002018">
    <property type="entry name" value="CarbesteraseB"/>
</dbReference>
<organism evidence="5 6">
    <name type="scientific">Parachaetomium inaequale</name>
    <dbReference type="NCBI Taxonomy" id="2588326"/>
    <lineage>
        <taxon>Eukaryota</taxon>
        <taxon>Fungi</taxon>
        <taxon>Dikarya</taxon>
        <taxon>Ascomycota</taxon>
        <taxon>Pezizomycotina</taxon>
        <taxon>Sordariomycetes</taxon>
        <taxon>Sordariomycetidae</taxon>
        <taxon>Sordariales</taxon>
        <taxon>Chaetomiaceae</taxon>
        <taxon>Parachaetomium</taxon>
    </lineage>
</organism>
<name>A0AAN6PAI2_9PEZI</name>
<dbReference type="InterPro" id="IPR029058">
    <property type="entry name" value="AB_hydrolase_fold"/>
</dbReference>
<keyword evidence="2 3" id="KW-0378">Hydrolase</keyword>
<keyword evidence="3" id="KW-0732">Signal</keyword>
<dbReference type="InterPro" id="IPR019826">
    <property type="entry name" value="Carboxylesterase_B_AS"/>
</dbReference>
<dbReference type="Gene3D" id="3.40.50.1820">
    <property type="entry name" value="alpha/beta hydrolase"/>
    <property type="match status" value="1"/>
</dbReference>
<protein>
    <recommendedName>
        <fullName evidence="3">Carboxylic ester hydrolase</fullName>
        <ecNumber evidence="3">3.1.1.-</ecNumber>
    </recommendedName>
</protein>
<dbReference type="PROSITE" id="PS00122">
    <property type="entry name" value="CARBOXYLESTERASE_B_1"/>
    <property type="match status" value="1"/>
</dbReference>
<evidence type="ECO:0000313" key="6">
    <source>
        <dbReference type="Proteomes" id="UP001303115"/>
    </source>
</evidence>
<feature type="signal peptide" evidence="3">
    <location>
        <begin position="1"/>
        <end position="17"/>
    </location>
</feature>
<accession>A0AAN6PAI2</accession>
<dbReference type="Proteomes" id="UP001303115">
    <property type="component" value="Unassembled WGS sequence"/>
</dbReference>
<dbReference type="PANTHER" id="PTHR43918:SF4">
    <property type="entry name" value="CARBOXYLIC ESTER HYDROLASE"/>
    <property type="match status" value="1"/>
</dbReference>
<dbReference type="PANTHER" id="PTHR43918">
    <property type="entry name" value="ACETYLCHOLINESTERASE"/>
    <property type="match status" value="1"/>
</dbReference>
<dbReference type="EMBL" id="MU854542">
    <property type="protein sequence ID" value="KAK4033248.1"/>
    <property type="molecule type" value="Genomic_DNA"/>
</dbReference>
<dbReference type="InterPro" id="IPR019819">
    <property type="entry name" value="Carboxylesterase_B_CS"/>
</dbReference>
<evidence type="ECO:0000259" key="4">
    <source>
        <dbReference type="Pfam" id="PF00135"/>
    </source>
</evidence>
<reference evidence="6" key="1">
    <citation type="journal article" date="2023" name="Mol. Phylogenet. Evol.">
        <title>Genome-scale phylogeny and comparative genomics of the fungal order Sordariales.</title>
        <authorList>
            <person name="Hensen N."/>
            <person name="Bonometti L."/>
            <person name="Westerberg I."/>
            <person name="Brannstrom I.O."/>
            <person name="Guillou S."/>
            <person name="Cros-Aarteil S."/>
            <person name="Calhoun S."/>
            <person name="Haridas S."/>
            <person name="Kuo A."/>
            <person name="Mondo S."/>
            <person name="Pangilinan J."/>
            <person name="Riley R."/>
            <person name="LaButti K."/>
            <person name="Andreopoulos B."/>
            <person name="Lipzen A."/>
            <person name="Chen C."/>
            <person name="Yan M."/>
            <person name="Daum C."/>
            <person name="Ng V."/>
            <person name="Clum A."/>
            <person name="Steindorff A."/>
            <person name="Ohm R.A."/>
            <person name="Martin F."/>
            <person name="Silar P."/>
            <person name="Natvig D.O."/>
            <person name="Lalanne C."/>
            <person name="Gautier V."/>
            <person name="Ament-Velasquez S.L."/>
            <person name="Kruys A."/>
            <person name="Hutchinson M.I."/>
            <person name="Powell A.J."/>
            <person name="Barry K."/>
            <person name="Miller A.N."/>
            <person name="Grigoriev I.V."/>
            <person name="Debuchy R."/>
            <person name="Gladieux P."/>
            <person name="Hiltunen Thoren M."/>
            <person name="Johannesson H."/>
        </authorList>
    </citation>
    <scope>NUCLEOTIDE SEQUENCE [LARGE SCALE GENOMIC DNA]</scope>
    <source>
        <strain evidence="6">CBS 284.82</strain>
    </source>
</reference>
<dbReference type="PROSITE" id="PS00941">
    <property type="entry name" value="CARBOXYLESTERASE_B_2"/>
    <property type="match status" value="1"/>
</dbReference>
<gene>
    <name evidence="5" type="ORF">C8A01DRAFT_40284</name>
</gene>
<dbReference type="Pfam" id="PF00135">
    <property type="entry name" value="COesterase"/>
    <property type="match status" value="1"/>
</dbReference>
<comment type="similarity">
    <text evidence="1 3">Belongs to the type-B carboxylesterase/lipase family.</text>
</comment>
<feature type="domain" description="Carboxylesterase type B" evidence="4">
    <location>
        <begin position="23"/>
        <end position="491"/>
    </location>
</feature>